<evidence type="ECO:0000259" key="6">
    <source>
        <dbReference type="Pfam" id="PF07106"/>
    </source>
</evidence>
<gene>
    <name evidence="7" type="ORF">BN980_GECA15s00835g</name>
</gene>
<evidence type="ECO:0000256" key="5">
    <source>
        <dbReference type="ARBA" id="ARBA00023254"/>
    </source>
</evidence>
<dbReference type="InterPro" id="IPR010776">
    <property type="entry name" value="Hop2_WH_dom"/>
</dbReference>
<dbReference type="GO" id="GO:0000709">
    <property type="term" value="P:meiotic joint molecule formation"/>
    <property type="evidence" value="ECO:0007669"/>
    <property type="project" value="TreeGrafter"/>
</dbReference>
<dbReference type="PANTHER" id="PTHR15938">
    <property type="entry name" value="TBP-1 INTERACTING PROTEIN"/>
    <property type="match status" value="1"/>
</dbReference>
<dbReference type="Pfam" id="PF07106">
    <property type="entry name" value="WHD_TBPIP"/>
    <property type="match status" value="1"/>
</dbReference>
<feature type="domain" description="Homologous-pairing protein 2 winged helix" evidence="6">
    <location>
        <begin position="3"/>
        <end position="59"/>
    </location>
</feature>
<comment type="subcellular location">
    <subcellularLocation>
        <location evidence="1">Nucleus</location>
    </subcellularLocation>
</comment>
<dbReference type="GO" id="GO:0010774">
    <property type="term" value="P:meiotic strand invasion involved in reciprocal meiotic recombination"/>
    <property type="evidence" value="ECO:0007669"/>
    <property type="project" value="TreeGrafter"/>
</dbReference>
<evidence type="ECO:0000256" key="4">
    <source>
        <dbReference type="ARBA" id="ARBA00023242"/>
    </source>
</evidence>
<keyword evidence="4" id="KW-0539">Nucleus</keyword>
<dbReference type="InterPro" id="IPR036390">
    <property type="entry name" value="WH_DNA-bd_sf"/>
</dbReference>
<proteinExistence type="inferred from homology"/>
<evidence type="ECO:0000313" key="8">
    <source>
        <dbReference type="Proteomes" id="UP000242525"/>
    </source>
</evidence>
<dbReference type="Proteomes" id="UP000242525">
    <property type="component" value="Unassembled WGS sequence"/>
</dbReference>
<dbReference type="EMBL" id="CCBN010000015">
    <property type="protein sequence ID" value="CDO56411.1"/>
    <property type="molecule type" value="Genomic_DNA"/>
</dbReference>
<keyword evidence="8" id="KW-1185">Reference proteome</keyword>
<evidence type="ECO:0000313" key="7">
    <source>
        <dbReference type="EMBL" id="CDO56411.1"/>
    </source>
</evidence>
<dbReference type="GO" id="GO:0003690">
    <property type="term" value="F:double-stranded DNA binding"/>
    <property type="evidence" value="ECO:0007669"/>
    <property type="project" value="TreeGrafter"/>
</dbReference>
<dbReference type="GO" id="GO:0000794">
    <property type="term" value="C:condensed nuclear chromosome"/>
    <property type="evidence" value="ECO:0007669"/>
    <property type="project" value="TreeGrafter"/>
</dbReference>
<keyword evidence="5" id="KW-0469">Meiosis</keyword>
<dbReference type="STRING" id="1173061.A0A0J9XG89"/>
<dbReference type="AlphaFoldDB" id="A0A0J9XG89"/>
<dbReference type="GO" id="GO:0120230">
    <property type="term" value="F:recombinase activator activity"/>
    <property type="evidence" value="ECO:0007669"/>
    <property type="project" value="TreeGrafter"/>
</dbReference>
<dbReference type="GO" id="GO:0007129">
    <property type="term" value="P:homologous chromosome pairing at meiosis"/>
    <property type="evidence" value="ECO:0007669"/>
    <property type="project" value="TreeGrafter"/>
</dbReference>
<comment type="caution">
    <text evidence="7">The sequence shown here is derived from an EMBL/GenBank/DDBJ whole genome shotgun (WGS) entry which is preliminary data.</text>
</comment>
<evidence type="ECO:0000256" key="1">
    <source>
        <dbReference type="ARBA" id="ARBA00004123"/>
    </source>
</evidence>
<dbReference type="InterPro" id="IPR036388">
    <property type="entry name" value="WH-like_DNA-bd_sf"/>
</dbReference>
<protein>
    <recommendedName>
        <fullName evidence="6">Homologous-pairing protein 2 winged helix domain-containing protein</fullName>
    </recommendedName>
</protein>
<organism evidence="7 8">
    <name type="scientific">Geotrichum candidum</name>
    <name type="common">Oospora lactis</name>
    <name type="synonym">Dipodascus geotrichum</name>
    <dbReference type="NCBI Taxonomy" id="1173061"/>
    <lineage>
        <taxon>Eukaryota</taxon>
        <taxon>Fungi</taxon>
        <taxon>Dikarya</taxon>
        <taxon>Ascomycota</taxon>
        <taxon>Saccharomycotina</taxon>
        <taxon>Dipodascomycetes</taxon>
        <taxon>Dipodascales</taxon>
        <taxon>Dipodascaceae</taxon>
        <taxon>Geotrichum</taxon>
    </lineage>
</organism>
<dbReference type="SUPFAM" id="SSF46785">
    <property type="entry name" value="Winged helix' DNA-binding domain"/>
    <property type="match status" value="1"/>
</dbReference>
<dbReference type="PANTHER" id="PTHR15938:SF0">
    <property type="entry name" value="HOMOLOGOUS-PAIRING PROTEIN 2 HOMOLOG"/>
    <property type="match status" value="1"/>
</dbReference>
<dbReference type="GO" id="GO:0120231">
    <property type="term" value="C:DNA recombinase auxiliary factor complex"/>
    <property type="evidence" value="ECO:0007669"/>
    <property type="project" value="TreeGrafter"/>
</dbReference>
<comment type="similarity">
    <text evidence="2">Belongs to the HOP2 family.</text>
</comment>
<name>A0A0J9XG89_GEOCN</name>
<keyword evidence="3" id="KW-0233">DNA recombination</keyword>
<dbReference type="OrthoDB" id="4015885at2759"/>
<evidence type="ECO:0000256" key="2">
    <source>
        <dbReference type="ARBA" id="ARBA00007922"/>
    </source>
</evidence>
<sequence length="121" mass="13283">MATLLDYLRKTNRPYGLTDLITNLHNAVSKPTAVKALTQLEATGAITSKTYGKSVIYVVAQKLFANGDAENEDCISESTKEHENEALVVELEARVLELSNELKASKSGRSAKLVVRVVTYR</sequence>
<evidence type="ECO:0000256" key="3">
    <source>
        <dbReference type="ARBA" id="ARBA00023172"/>
    </source>
</evidence>
<dbReference type="Gene3D" id="1.10.10.10">
    <property type="entry name" value="Winged helix-like DNA-binding domain superfamily/Winged helix DNA-binding domain"/>
    <property type="match status" value="1"/>
</dbReference>
<reference evidence="7" key="1">
    <citation type="submission" date="2014-03" db="EMBL/GenBank/DDBJ databases">
        <authorList>
            <person name="Casaregola S."/>
        </authorList>
    </citation>
    <scope>NUCLEOTIDE SEQUENCE [LARGE SCALE GENOMIC DNA]</scope>
    <source>
        <strain evidence="7">CLIB 918</strain>
    </source>
</reference>
<accession>A0A0J9XG89</accession>